<feature type="domain" description="HTH crp-type" evidence="4">
    <location>
        <begin position="151"/>
        <end position="226"/>
    </location>
</feature>
<dbReference type="KEGG" id="this:HZT40_08850"/>
<dbReference type="InterPro" id="IPR014710">
    <property type="entry name" value="RmlC-like_jellyroll"/>
</dbReference>
<evidence type="ECO:0000256" key="2">
    <source>
        <dbReference type="ARBA" id="ARBA00023125"/>
    </source>
</evidence>
<dbReference type="AlphaFoldDB" id="A0A7L6ARG7"/>
<dbReference type="GO" id="GO:0003677">
    <property type="term" value="F:DNA binding"/>
    <property type="evidence" value="ECO:0007669"/>
    <property type="project" value="UniProtKB-KW"/>
</dbReference>
<dbReference type="SUPFAM" id="SSF51206">
    <property type="entry name" value="cAMP-binding domain-like"/>
    <property type="match status" value="1"/>
</dbReference>
<dbReference type="GO" id="GO:0006355">
    <property type="term" value="P:regulation of DNA-templated transcription"/>
    <property type="evidence" value="ECO:0007669"/>
    <property type="project" value="InterPro"/>
</dbReference>
<evidence type="ECO:0000313" key="5">
    <source>
        <dbReference type="EMBL" id="QLQ31678.1"/>
    </source>
</evidence>
<keyword evidence="1" id="KW-0805">Transcription regulation</keyword>
<dbReference type="SUPFAM" id="SSF46785">
    <property type="entry name" value="Winged helix' DNA-binding domain"/>
    <property type="match status" value="1"/>
</dbReference>
<dbReference type="Pfam" id="PF13545">
    <property type="entry name" value="HTH_Crp_2"/>
    <property type="match status" value="1"/>
</dbReference>
<dbReference type="Proteomes" id="UP000510621">
    <property type="component" value="Chromosome"/>
</dbReference>
<dbReference type="EMBL" id="CP059265">
    <property type="protein sequence ID" value="QLQ31678.1"/>
    <property type="molecule type" value="Genomic_DNA"/>
</dbReference>
<sequence length="249" mass="28948">MEQDVELSRSCLVERMRYYTPLSDKDKCLLKSLENEEISYRPRTRLSFSENPSYLFVLKSGWLYRYDEIDEKRRQVLRIHYPGDIVGLTDVAMQSAYGEMMTVTETVLCPFHKSRLDDIFIHSPRLTALLFSLGVLNQIVLQDRLKIMGRASATHRVAYFLLEMHARLRIHSPTKSLDRFEMPLTQDVIGDAIGLTNVSVSNALAQLACEGYCTCQHREVILHKLDKLKEMIGFQDRYFEIDTSWFPNV</sequence>
<keyword evidence="3" id="KW-0804">Transcription</keyword>
<dbReference type="InterPro" id="IPR036388">
    <property type="entry name" value="WH-like_DNA-bd_sf"/>
</dbReference>
<dbReference type="InterPro" id="IPR012318">
    <property type="entry name" value="HTH_CRP"/>
</dbReference>
<gene>
    <name evidence="5" type="ORF">HZT40_08850</name>
</gene>
<keyword evidence="2" id="KW-0238">DNA-binding</keyword>
<name>A0A7L6ARG7_9GAMM</name>
<organism evidence="5 6">
    <name type="scientific">Candidatus Thiothrix singaporensis</name>
    <dbReference type="NCBI Taxonomy" id="2799669"/>
    <lineage>
        <taxon>Bacteria</taxon>
        <taxon>Pseudomonadati</taxon>
        <taxon>Pseudomonadota</taxon>
        <taxon>Gammaproteobacteria</taxon>
        <taxon>Thiotrichales</taxon>
        <taxon>Thiotrichaceae</taxon>
        <taxon>Thiothrix</taxon>
    </lineage>
</organism>
<reference evidence="5" key="1">
    <citation type="submission" date="2020-06" db="EMBL/GenBank/DDBJ databases">
        <title>Analysis procedures for assessing recovery of high quality, complete, closed genomes from Nanopore long read metagenome sequencing.</title>
        <authorList>
            <person name="Bessarab I."/>
            <person name="Arumugam K."/>
            <person name="Haryono M."/>
            <person name="Liu X."/>
            <person name="Roy S."/>
            <person name="Zuniga-Montanez R.E."/>
            <person name="Qiu G."/>
            <person name="Drautz-Moses D.I."/>
            <person name="Law Y.Y."/>
            <person name="Wuertz S."/>
            <person name="Lauro F.M."/>
            <person name="Huson D.H."/>
            <person name="Williams R.B."/>
        </authorList>
    </citation>
    <scope>NUCLEOTIDE SEQUENCE [LARGE SCALE GENOMIC DNA]</scope>
    <source>
        <strain evidence="5">SSD2</strain>
    </source>
</reference>
<dbReference type="InterPro" id="IPR018490">
    <property type="entry name" value="cNMP-bd_dom_sf"/>
</dbReference>
<dbReference type="PROSITE" id="PS51063">
    <property type="entry name" value="HTH_CRP_2"/>
    <property type="match status" value="1"/>
</dbReference>
<dbReference type="Gene3D" id="2.60.120.10">
    <property type="entry name" value="Jelly Rolls"/>
    <property type="match status" value="1"/>
</dbReference>
<dbReference type="InterPro" id="IPR036390">
    <property type="entry name" value="WH_DNA-bd_sf"/>
</dbReference>
<evidence type="ECO:0000256" key="1">
    <source>
        <dbReference type="ARBA" id="ARBA00023015"/>
    </source>
</evidence>
<evidence type="ECO:0000313" key="6">
    <source>
        <dbReference type="Proteomes" id="UP000510621"/>
    </source>
</evidence>
<accession>A0A7L6ARG7</accession>
<dbReference type="SMART" id="SM00419">
    <property type="entry name" value="HTH_CRP"/>
    <property type="match status" value="1"/>
</dbReference>
<proteinExistence type="predicted"/>
<dbReference type="Gene3D" id="1.10.10.10">
    <property type="entry name" value="Winged helix-like DNA-binding domain superfamily/Winged helix DNA-binding domain"/>
    <property type="match status" value="1"/>
</dbReference>
<protein>
    <submittedName>
        <fullName evidence="5">Crp/Fnr family transcriptional regulator</fullName>
    </submittedName>
</protein>
<keyword evidence="6" id="KW-1185">Reference proteome</keyword>
<evidence type="ECO:0000256" key="3">
    <source>
        <dbReference type="ARBA" id="ARBA00023163"/>
    </source>
</evidence>
<evidence type="ECO:0000259" key="4">
    <source>
        <dbReference type="PROSITE" id="PS51063"/>
    </source>
</evidence>